<evidence type="ECO:0000256" key="6">
    <source>
        <dbReference type="ARBA" id="ARBA00022989"/>
    </source>
</evidence>
<keyword evidence="3" id="KW-0813">Transport</keyword>
<dbReference type="GO" id="GO:1903785">
    <property type="term" value="P:L-valine transmembrane transport"/>
    <property type="evidence" value="ECO:0007669"/>
    <property type="project" value="TreeGrafter"/>
</dbReference>
<gene>
    <name evidence="9" type="primary">ygaZ</name>
    <name evidence="9" type="ORF">NCTC10529_01632</name>
</gene>
<dbReference type="PANTHER" id="PTHR34979:SF1">
    <property type="entry name" value="INNER MEMBRANE PROTEIN YGAZ"/>
    <property type="match status" value="1"/>
</dbReference>
<evidence type="ECO:0000256" key="5">
    <source>
        <dbReference type="ARBA" id="ARBA00022692"/>
    </source>
</evidence>
<evidence type="ECO:0000256" key="4">
    <source>
        <dbReference type="ARBA" id="ARBA00022475"/>
    </source>
</evidence>
<comment type="similarity">
    <text evidence="2">Belongs to the AzlC family.</text>
</comment>
<keyword evidence="7 8" id="KW-0472">Membrane</keyword>
<keyword evidence="4" id="KW-1003">Cell membrane</keyword>
<dbReference type="GO" id="GO:0005886">
    <property type="term" value="C:plasma membrane"/>
    <property type="evidence" value="ECO:0007669"/>
    <property type="project" value="UniProtKB-SubCell"/>
</dbReference>
<protein>
    <submittedName>
        <fullName evidence="9">Inner membrane protein YgaZ</fullName>
    </submittedName>
</protein>
<evidence type="ECO:0000313" key="10">
    <source>
        <dbReference type="Proteomes" id="UP000248598"/>
    </source>
</evidence>
<dbReference type="InterPro" id="IPR011606">
    <property type="entry name" value="Brnchd-chn_aa_trnsp_permease"/>
</dbReference>
<dbReference type="GeneID" id="93262910"/>
<evidence type="ECO:0000256" key="1">
    <source>
        <dbReference type="ARBA" id="ARBA00004651"/>
    </source>
</evidence>
<dbReference type="PANTHER" id="PTHR34979">
    <property type="entry name" value="INNER MEMBRANE PROTEIN YGAZ"/>
    <property type="match status" value="1"/>
</dbReference>
<comment type="subcellular location">
    <subcellularLocation>
        <location evidence="1">Cell membrane</location>
        <topology evidence="1">Multi-pass membrane protein</topology>
    </subcellularLocation>
</comment>
<reference evidence="9 10" key="1">
    <citation type="submission" date="2018-06" db="EMBL/GenBank/DDBJ databases">
        <authorList>
            <consortium name="Pathogen Informatics"/>
            <person name="Doyle S."/>
        </authorList>
    </citation>
    <scope>NUCLEOTIDE SEQUENCE [LARGE SCALE GENOMIC DNA]</scope>
    <source>
        <strain evidence="9 10">NCTC10529</strain>
    </source>
</reference>
<dbReference type="RefSeq" id="WP_003786591.1">
    <property type="nucleotide sequence ID" value="NZ_CP091518.1"/>
</dbReference>
<sequence length="240" mass="26347">MTFLSQPEFKRGIKEALPIMFGAIPFGLILGAQAGQKGMSMLETVLMMGLNFAGGSEFAAVGLWTTPLPVLLIIVMTAMINSRHILMGAALAPYLRGLPLKKLLPALFVMTDESWAMSIADSKKREQNAPKQPAFSYEYYMGTAFTLYTMWVSCGFLGSLFGPVLGDVEKLGFGMAFPAVFLVLIRGMWRGWTAARPWLISLIVAACTYLLLPKSGWYVILGTLSGLLYAYFAPMQEKKS</sequence>
<dbReference type="AlphaFoldDB" id="A0AAX2J7I1"/>
<feature type="transmembrane region" description="Helical" evidence="8">
    <location>
        <begin position="171"/>
        <end position="189"/>
    </location>
</feature>
<evidence type="ECO:0000313" key="9">
    <source>
        <dbReference type="EMBL" id="SQH25433.1"/>
    </source>
</evidence>
<dbReference type="Proteomes" id="UP000248598">
    <property type="component" value="Chromosome 1"/>
</dbReference>
<evidence type="ECO:0000256" key="7">
    <source>
        <dbReference type="ARBA" id="ARBA00023136"/>
    </source>
</evidence>
<evidence type="ECO:0000256" key="3">
    <source>
        <dbReference type="ARBA" id="ARBA00022448"/>
    </source>
</evidence>
<evidence type="ECO:0000256" key="2">
    <source>
        <dbReference type="ARBA" id="ARBA00010735"/>
    </source>
</evidence>
<accession>A0AAX2J7I1</accession>
<proteinExistence type="inferred from homology"/>
<feature type="transmembrane region" description="Helical" evidence="8">
    <location>
        <begin position="194"/>
        <end position="211"/>
    </location>
</feature>
<evidence type="ECO:0000256" key="8">
    <source>
        <dbReference type="SAM" id="Phobius"/>
    </source>
</evidence>
<dbReference type="EMBL" id="LS483426">
    <property type="protein sequence ID" value="SQH25433.1"/>
    <property type="molecule type" value="Genomic_DNA"/>
</dbReference>
<feature type="transmembrane region" description="Helical" evidence="8">
    <location>
        <begin position="16"/>
        <end position="32"/>
    </location>
</feature>
<feature type="transmembrane region" description="Helical" evidence="8">
    <location>
        <begin position="145"/>
        <end position="165"/>
    </location>
</feature>
<keyword evidence="5 8" id="KW-0812">Transmembrane</keyword>
<dbReference type="Pfam" id="PF03591">
    <property type="entry name" value="AzlC"/>
    <property type="match status" value="1"/>
</dbReference>
<keyword evidence="6 8" id="KW-1133">Transmembrane helix</keyword>
<organism evidence="9 10">
    <name type="scientific">Kingella kingae</name>
    <dbReference type="NCBI Taxonomy" id="504"/>
    <lineage>
        <taxon>Bacteria</taxon>
        <taxon>Pseudomonadati</taxon>
        <taxon>Pseudomonadota</taxon>
        <taxon>Betaproteobacteria</taxon>
        <taxon>Neisseriales</taxon>
        <taxon>Neisseriaceae</taxon>
        <taxon>Kingella</taxon>
    </lineage>
</organism>
<name>A0AAX2J7I1_KINKI</name>
<feature type="transmembrane region" description="Helical" evidence="8">
    <location>
        <begin position="217"/>
        <end position="234"/>
    </location>
</feature>